<feature type="compositionally biased region" description="Polar residues" evidence="1">
    <location>
        <begin position="285"/>
        <end position="305"/>
    </location>
</feature>
<evidence type="ECO:0000259" key="2">
    <source>
        <dbReference type="PROSITE" id="PS50004"/>
    </source>
</evidence>
<dbReference type="CDD" id="cd04051">
    <property type="entry name" value="C2_SRC2_like"/>
    <property type="match status" value="1"/>
</dbReference>
<feature type="region of interest" description="Disordered" evidence="1">
    <location>
        <begin position="207"/>
        <end position="477"/>
    </location>
</feature>
<dbReference type="AlphaFoldDB" id="A0A4Y7LGH1"/>
<feature type="compositionally biased region" description="Polar residues" evidence="1">
    <location>
        <begin position="390"/>
        <end position="406"/>
    </location>
</feature>
<dbReference type="Proteomes" id="UP000316621">
    <property type="component" value="Chromosome 11"/>
</dbReference>
<dbReference type="PANTHER" id="PTHR32246">
    <property type="entry name" value="INGRESSION PROTEIN FIC1"/>
    <property type="match status" value="1"/>
</dbReference>
<reference evidence="3 4" key="1">
    <citation type="journal article" date="2018" name="Science">
        <title>The opium poppy genome and morphinan production.</title>
        <authorList>
            <person name="Guo L."/>
            <person name="Winzer T."/>
            <person name="Yang X."/>
            <person name="Li Y."/>
            <person name="Ning Z."/>
            <person name="He Z."/>
            <person name="Teodor R."/>
            <person name="Lu Y."/>
            <person name="Bowser T.A."/>
            <person name="Graham I.A."/>
            <person name="Ye K."/>
        </authorList>
    </citation>
    <scope>NUCLEOTIDE SEQUENCE [LARGE SCALE GENOMIC DNA]</scope>
    <source>
        <strain evidence="4">cv. HN1</strain>
        <tissue evidence="3">Leaves</tissue>
    </source>
</reference>
<dbReference type="Gene3D" id="2.60.40.150">
    <property type="entry name" value="C2 domain"/>
    <property type="match status" value="1"/>
</dbReference>
<sequence length="518" mass="57436">MKKLKVEVCMISARGLNRPSSLWKLQWYAVGWIDPNNKYCTKVDASGSKNPTWKTKFSAVIADDNDGYESKSPTLNIQVFSREPIFLREKLQGTATILLREFVDKYYSSTINVNNSSSPSSGSVEEVGSFQLRKKTSGKPQGLVDVSVRIFEDRDDVGGGNFPGYHYSGNSGEGFDLGGGDRGGSQMNEIFIGGGRWSNVEDQRLRHHHHHYQSDPDSRPQPRPAAQGRWSDPEDYPHDTHQPSDYSNSQQDYPQDPHQPPDHSRPQQRSAFHGGGLNVRDNHPHANTQPKGRSHSQSPETQGRWSNAEDDHHISLQPPDDSQQRSPRGRWSNVRRRRHSHTNNQQTDSQSQLQQETQGGWSNVEDHHHSSQQQPDQFHSQSRTAAPPNWRQQPNGTYPDSQLMMPNNNSNQQSFSAQSTQGSYRPPPPPPPPPSHVGFLPSFLPRADPRFSSAYADNRGPGGGTAPAGQGAGPRNNSGAAMGMSAGALAAGAVLFGDDFISGFDIPSNLQEETPYYY</sequence>
<feature type="compositionally biased region" description="Low complexity" evidence="1">
    <location>
        <begin position="345"/>
        <end position="358"/>
    </location>
</feature>
<dbReference type="OrthoDB" id="1910234at2759"/>
<dbReference type="InterPro" id="IPR000008">
    <property type="entry name" value="C2_dom"/>
</dbReference>
<evidence type="ECO:0000313" key="4">
    <source>
        <dbReference type="Proteomes" id="UP000316621"/>
    </source>
</evidence>
<feature type="compositionally biased region" description="Gly residues" evidence="1">
    <location>
        <begin position="460"/>
        <end position="472"/>
    </location>
</feature>
<feature type="compositionally biased region" description="Basic and acidic residues" evidence="1">
    <location>
        <begin position="231"/>
        <end position="242"/>
    </location>
</feature>
<feature type="compositionally biased region" description="Low complexity" evidence="1">
    <location>
        <begin position="407"/>
        <end position="421"/>
    </location>
</feature>
<dbReference type="Pfam" id="PF00168">
    <property type="entry name" value="C2"/>
    <property type="match status" value="1"/>
</dbReference>
<dbReference type="Gramene" id="RZC84326">
    <property type="protein sequence ID" value="RZC84326"/>
    <property type="gene ID" value="C5167_047112"/>
</dbReference>
<evidence type="ECO:0000256" key="1">
    <source>
        <dbReference type="SAM" id="MobiDB-lite"/>
    </source>
</evidence>
<feature type="compositionally biased region" description="Pro residues" evidence="1">
    <location>
        <begin position="425"/>
        <end position="435"/>
    </location>
</feature>
<accession>A0A4Y7LGH1</accession>
<dbReference type="InterPro" id="IPR044750">
    <property type="entry name" value="C2_SRC2/BAP"/>
</dbReference>
<protein>
    <recommendedName>
        <fullName evidence="2">C2 domain-containing protein</fullName>
    </recommendedName>
</protein>
<gene>
    <name evidence="3" type="ORF">C5167_047112</name>
</gene>
<organism evidence="3 4">
    <name type="scientific">Papaver somniferum</name>
    <name type="common">Opium poppy</name>
    <dbReference type="NCBI Taxonomy" id="3469"/>
    <lineage>
        <taxon>Eukaryota</taxon>
        <taxon>Viridiplantae</taxon>
        <taxon>Streptophyta</taxon>
        <taxon>Embryophyta</taxon>
        <taxon>Tracheophyta</taxon>
        <taxon>Spermatophyta</taxon>
        <taxon>Magnoliopsida</taxon>
        <taxon>Ranunculales</taxon>
        <taxon>Papaveraceae</taxon>
        <taxon>Papaveroideae</taxon>
        <taxon>Papaver</taxon>
    </lineage>
</organism>
<feature type="compositionally biased region" description="Low complexity" evidence="1">
    <location>
        <begin position="371"/>
        <end position="382"/>
    </location>
</feature>
<dbReference type="SMART" id="SM00239">
    <property type="entry name" value="C2"/>
    <property type="match status" value="1"/>
</dbReference>
<name>A0A4Y7LGH1_PAPSO</name>
<evidence type="ECO:0000313" key="3">
    <source>
        <dbReference type="EMBL" id="RZC84326.1"/>
    </source>
</evidence>
<dbReference type="GO" id="GO:0006952">
    <property type="term" value="P:defense response"/>
    <property type="evidence" value="ECO:0007669"/>
    <property type="project" value="InterPro"/>
</dbReference>
<dbReference type="EMBL" id="CM010725">
    <property type="protein sequence ID" value="RZC84326.1"/>
    <property type="molecule type" value="Genomic_DNA"/>
</dbReference>
<dbReference type="InterPro" id="IPR035892">
    <property type="entry name" value="C2_domain_sf"/>
</dbReference>
<proteinExistence type="predicted"/>
<dbReference type="SUPFAM" id="SSF49562">
    <property type="entry name" value="C2 domain (Calcium/lipid-binding domain, CaLB)"/>
    <property type="match status" value="1"/>
</dbReference>
<dbReference type="PROSITE" id="PS50004">
    <property type="entry name" value="C2"/>
    <property type="match status" value="1"/>
</dbReference>
<dbReference type="PANTHER" id="PTHR32246:SF15">
    <property type="entry name" value="CALCIUM-DEPENDENT LIPID-BINDING (CALB DOMAIN) FAMILY PROTEIN"/>
    <property type="match status" value="1"/>
</dbReference>
<feature type="domain" description="C2" evidence="2">
    <location>
        <begin position="1"/>
        <end position="112"/>
    </location>
</feature>
<keyword evidence="4" id="KW-1185">Reference proteome</keyword>